<organism evidence="1">
    <name type="scientific">uncultured Caudovirales phage</name>
    <dbReference type="NCBI Taxonomy" id="2100421"/>
    <lineage>
        <taxon>Viruses</taxon>
        <taxon>Duplodnaviria</taxon>
        <taxon>Heunggongvirae</taxon>
        <taxon>Uroviricota</taxon>
        <taxon>Caudoviricetes</taxon>
        <taxon>Peduoviridae</taxon>
        <taxon>Maltschvirus</taxon>
        <taxon>Maltschvirus maltsch</taxon>
    </lineage>
</organism>
<dbReference type="EMBL" id="LR796519">
    <property type="protein sequence ID" value="CAB4149478.1"/>
    <property type="molecule type" value="Genomic_DNA"/>
</dbReference>
<sequence length="130" mass="15147">MNHRTYRHYANLVIESRLKRIGTTKMKKCAICFIEKEVIEFNLSNRKYGDGRSSYCKPCQSTYYKAYNASRKAAQPKVIPMAKTCRDCKAEKPISQFGKRSVSVDKYNIYCKPCWRQRVKIASRKMKNGG</sequence>
<reference evidence="1" key="1">
    <citation type="submission" date="2020-04" db="EMBL/GenBank/DDBJ databases">
        <authorList>
            <person name="Chiriac C."/>
            <person name="Salcher M."/>
            <person name="Ghai R."/>
            <person name="Kavagutti S V."/>
        </authorList>
    </citation>
    <scope>NUCLEOTIDE SEQUENCE</scope>
</reference>
<accession>A0A6J5MRV6</accession>
<proteinExistence type="predicted"/>
<evidence type="ECO:0000313" key="1">
    <source>
        <dbReference type="EMBL" id="CAB4149478.1"/>
    </source>
</evidence>
<protein>
    <submittedName>
        <fullName evidence="1">Uncharacterized protein</fullName>
    </submittedName>
</protein>
<gene>
    <name evidence="1" type="ORF">UFOVP554_16</name>
</gene>
<name>A0A6J5MRV6_9CAUD</name>